<evidence type="ECO:0000256" key="5">
    <source>
        <dbReference type="SAM" id="MobiDB-lite"/>
    </source>
</evidence>
<sequence>MEEEVIFNFPEWQVNAFDVDCTGNWAVLAVQKWLSIISLDSSSSVVELGSGEGREKAKRKLGTHNKYEIKALRWNPHFAKQQHLASSNHLKLDIWDTHEGRQPLVSVKAHTRPLSDLSWSSDDPNLIATCAVESFVHIWDIREPRRPKVSFKTLGGLNSGASFVQWNRLNGSIIGSAHDSDIRIWDMKKPSTVSACITAHMNKIHDIDWSYTNENSLTTCSHDATVKFWDTKSPRDPHSTIKAGNHPIWRARNCPHGEGIGMILVPAVHSGDNRVFIWSRTNIATPTHIFNGHTDAVIDIQWVKNERGCCLFSLSKDRSLHVWSLSEHLQQALNFDLSPAEGSLEKTPTVKKPPSLVGVEAETSFSTFGEGSDDIDGPSVVLPGTPMSNKTFNSIGSATPGTPDLSIFSSFVSQTLAQEFEQVNLDIPNLEMERLDPTQRSCTVKIEQGGHLIRLDITFPSHYPNGAAPSFRLDPSTTIDYSSQNELIGTVNETAYSNVRLNRPCLEQCLRKLAKSFDTLLCRPEPPAADPHALPSVQSDFDLSFGKLDDDRIPFPRSSGARFCSNGYIVYFSFPSVLPPNTKTPKSFDSLHHYKSLTKKGSRQRVSSLHSSASFSKRTNSGSNLQVLGTSAGSMGTGGVSPGSKDKLSSSSSSKGGAGTVIISDVSSLLPVDYKLAKEYSLVGKNIEDICILNACAAAAVGRQDLVNTWTAVSLIAADTAKHETSPLEPGAEGPWAIHPFGRQLVQSLFDYYSSIHDVQTLAMLSCICQLQCLHVNERFPHSSSSSSSPSLPKKTQEHPVGLEGIVIETVDDEEMLQHQNNCRILDAVMSLRCDEYRRCYSNILYRWGLLTQRSEVMKYQSCGAYRHKEITLAGQCRGCRALLKGPYCMKCHLFAITCSLCNLAVKGSSNLCLSCGHGGHTNHLMDWFSNHVTCPSGCGCRCLETSGWSQ</sequence>
<keyword evidence="2" id="KW-0677">Repeat</keyword>
<dbReference type="GO" id="GO:0035859">
    <property type="term" value="C:Seh1-associated complex"/>
    <property type="evidence" value="ECO:0007669"/>
    <property type="project" value="TreeGrafter"/>
</dbReference>
<dbReference type="EnsemblMetazoa" id="XM_019993813.1">
    <property type="protein sequence ID" value="XP_019849372.1"/>
    <property type="gene ID" value="LOC100639097"/>
</dbReference>
<dbReference type="InterPro" id="IPR036322">
    <property type="entry name" value="WD40_repeat_dom_sf"/>
</dbReference>
<evidence type="ECO:0000313" key="7">
    <source>
        <dbReference type="EnsemblMetazoa" id="Aqu2.1.38121_001"/>
    </source>
</evidence>
<dbReference type="InParanoid" id="A0A1X7VDL6"/>
<gene>
    <name evidence="7" type="primary">100639097</name>
</gene>
<dbReference type="Gene3D" id="2.130.10.10">
    <property type="entry name" value="YVTN repeat-like/Quinoprotein amine dehydrogenase"/>
    <property type="match status" value="2"/>
</dbReference>
<protein>
    <recommendedName>
        <fullName evidence="6">RWD domain-containing protein</fullName>
    </recommendedName>
</protein>
<dbReference type="SMART" id="SM00320">
    <property type="entry name" value="WD40"/>
    <property type="match status" value="5"/>
</dbReference>
<feature type="repeat" description="WD" evidence="4">
    <location>
        <begin position="154"/>
        <end position="195"/>
    </location>
</feature>
<feature type="region of interest" description="Disordered" evidence="5">
    <location>
        <begin position="599"/>
        <end position="657"/>
    </location>
</feature>
<dbReference type="GO" id="GO:1904263">
    <property type="term" value="P:positive regulation of TORC1 signaling"/>
    <property type="evidence" value="ECO:0007669"/>
    <property type="project" value="TreeGrafter"/>
</dbReference>
<dbReference type="PROSITE" id="PS50908">
    <property type="entry name" value="RWD"/>
    <property type="match status" value="1"/>
</dbReference>
<dbReference type="EnsemblMetazoa" id="Aqu2.1.38121_001">
    <property type="protein sequence ID" value="Aqu2.1.38121_001"/>
    <property type="gene ID" value="Aqu2.1.38121"/>
</dbReference>
<dbReference type="Pfam" id="PF17120">
    <property type="entry name" value="zf-RING_16"/>
    <property type="match status" value="1"/>
</dbReference>
<dbReference type="GO" id="GO:0035591">
    <property type="term" value="F:signaling adaptor activity"/>
    <property type="evidence" value="ECO:0007669"/>
    <property type="project" value="TreeGrafter"/>
</dbReference>
<dbReference type="GO" id="GO:0005774">
    <property type="term" value="C:vacuolar membrane"/>
    <property type="evidence" value="ECO:0007669"/>
    <property type="project" value="TreeGrafter"/>
</dbReference>
<dbReference type="SUPFAM" id="SSF50978">
    <property type="entry name" value="WD40 repeat-like"/>
    <property type="match status" value="1"/>
</dbReference>
<dbReference type="InterPro" id="IPR015943">
    <property type="entry name" value="WD40/YVTN_repeat-like_dom_sf"/>
</dbReference>
<dbReference type="GO" id="GO:0034198">
    <property type="term" value="P:cellular response to amino acid starvation"/>
    <property type="evidence" value="ECO:0007669"/>
    <property type="project" value="TreeGrafter"/>
</dbReference>
<dbReference type="PROSITE" id="PS50082">
    <property type="entry name" value="WD_REPEATS_2"/>
    <property type="match status" value="4"/>
</dbReference>
<evidence type="ECO:0000256" key="1">
    <source>
        <dbReference type="ARBA" id="ARBA00022574"/>
    </source>
</evidence>
<dbReference type="InterPro" id="IPR006575">
    <property type="entry name" value="RWD_dom"/>
</dbReference>
<dbReference type="AlphaFoldDB" id="A0A1X7VDL6"/>
<dbReference type="PROSITE" id="PS00678">
    <property type="entry name" value="WD_REPEATS_1"/>
    <property type="match status" value="2"/>
</dbReference>
<comment type="similarity">
    <text evidence="3">Belongs to the WD repeat WDR59 family.</text>
</comment>
<dbReference type="STRING" id="400682.A0A1X7VDL6"/>
<dbReference type="FunCoup" id="A0A1X7VDL6">
    <property type="interactions" value="339"/>
</dbReference>
<dbReference type="InterPro" id="IPR019775">
    <property type="entry name" value="WD40_repeat_CS"/>
</dbReference>
<evidence type="ECO:0000313" key="8">
    <source>
        <dbReference type="Proteomes" id="UP000007879"/>
    </source>
</evidence>
<evidence type="ECO:0000256" key="3">
    <source>
        <dbReference type="ARBA" id="ARBA00038452"/>
    </source>
</evidence>
<accession>A0A1X7VDL6</accession>
<keyword evidence="8" id="KW-1185">Reference proteome</keyword>
<evidence type="ECO:0000259" key="6">
    <source>
        <dbReference type="PROSITE" id="PS50908"/>
    </source>
</evidence>
<keyword evidence="1 4" id="KW-0853">WD repeat</keyword>
<dbReference type="InterPro" id="IPR049567">
    <property type="entry name" value="WDR59-like"/>
</dbReference>
<evidence type="ECO:0000256" key="2">
    <source>
        <dbReference type="ARBA" id="ARBA00022737"/>
    </source>
</evidence>
<dbReference type="SMART" id="SM00591">
    <property type="entry name" value="RWD"/>
    <property type="match status" value="1"/>
</dbReference>
<dbReference type="PANTHER" id="PTHR46170">
    <property type="entry name" value="GATOR COMPLEX PROTEIN WDR59"/>
    <property type="match status" value="1"/>
</dbReference>
<dbReference type="Pfam" id="PF00400">
    <property type="entry name" value="WD40"/>
    <property type="match status" value="3"/>
</dbReference>
<dbReference type="PANTHER" id="PTHR46170:SF1">
    <property type="entry name" value="GATOR COMPLEX PROTEIN WDR59"/>
    <property type="match status" value="1"/>
</dbReference>
<dbReference type="OrthoDB" id="311712at2759"/>
<name>A0A1X7VDL6_AMPQE</name>
<reference evidence="7" key="2">
    <citation type="submission" date="2017-05" db="UniProtKB">
        <authorList>
            <consortium name="EnsemblMetazoa"/>
        </authorList>
    </citation>
    <scope>IDENTIFICATION</scope>
</reference>
<feature type="repeat" description="WD" evidence="4">
    <location>
        <begin position="197"/>
        <end position="239"/>
    </location>
</feature>
<dbReference type="PROSITE" id="PS50294">
    <property type="entry name" value="WD_REPEATS_REGION"/>
    <property type="match status" value="1"/>
</dbReference>
<feature type="compositionally biased region" description="Polar residues" evidence="5">
    <location>
        <begin position="604"/>
        <end position="634"/>
    </location>
</feature>
<dbReference type="Proteomes" id="UP000007879">
    <property type="component" value="Unassembled WGS sequence"/>
</dbReference>
<organism evidence="7">
    <name type="scientific">Amphimedon queenslandica</name>
    <name type="common">Sponge</name>
    <dbReference type="NCBI Taxonomy" id="400682"/>
    <lineage>
        <taxon>Eukaryota</taxon>
        <taxon>Metazoa</taxon>
        <taxon>Porifera</taxon>
        <taxon>Demospongiae</taxon>
        <taxon>Heteroscleromorpha</taxon>
        <taxon>Haplosclerida</taxon>
        <taxon>Niphatidae</taxon>
        <taxon>Amphimedon</taxon>
    </lineage>
</organism>
<dbReference type="InterPro" id="IPR001680">
    <property type="entry name" value="WD40_rpt"/>
</dbReference>
<reference evidence="8" key="1">
    <citation type="journal article" date="2010" name="Nature">
        <title>The Amphimedon queenslandica genome and the evolution of animal complexity.</title>
        <authorList>
            <person name="Srivastava M."/>
            <person name="Simakov O."/>
            <person name="Chapman J."/>
            <person name="Fahey B."/>
            <person name="Gauthier M.E."/>
            <person name="Mitros T."/>
            <person name="Richards G.S."/>
            <person name="Conaco C."/>
            <person name="Dacre M."/>
            <person name="Hellsten U."/>
            <person name="Larroux C."/>
            <person name="Putnam N.H."/>
            <person name="Stanke M."/>
            <person name="Adamska M."/>
            <person name="Darling A."/>
            <person name="Degnan S.M."/>
            <person name="Oakley T.H."/>
            <person name="Plachetzki D.C."/>
            <person name="Zhai Y."/>
            <person name="Adamski M."/>
            <person name="Calcino A."/>
            <person name="Cummins S.F."/>
            <person name="Goodstein D.M."/>
            <person name="Harris C."/>
            <person name="Jackson D.J."/>
            <person name="Leys S.P."/>
            <person name="Shu S."/>
            <person name="Woodcroft B.J."/>
            <person name="Vervoort M."/>
            <person name="Kosik K.S."/>
            <person name="Manning G."/>
            <person name="Degnan B.M."/>
            <person name="Rokhsar D.S."/>
        </authorList>
    </citation>
    <scope>NUCLEOTIDE SEQUENCE [LARGE SCALE GENOMIC DNA]</scope>
</reference>
<proteinExistence type="inferred from homology"/>
<feature type="domain" description="RWD" evidence="6">
    <location>
        <begin position="418"/>
        <end position="520"/>
    </location>
</feature>
<dbReference type="KEGG" id="aqu:100639097"/>
<evidence type="ECO:0000256" key="4">
    <source>
        <dbReference type="PROSITE-ProRule" id="PRU00221"/>
    </source>
</evidence>
<dbReference type="InterPro" id="IPR049566">
    <property type="entry name" value="WDR59_RTC1-like_RING_Znf"/>
</dbReference>
<dbReference type="eggNOG" id="KOG0309">
    <property type="taxonomic scope" value="Eukaryota"/>
</dbReference>
<feature type="repeat" description="WD" evidence="4">
    <location>
        <begin position="290"/>
        <end position="326"/>
    </location>
</feature>
<feature type="repeat" description="WD" evidence="4">
    <location>
        <begin position="107"/>
        <end position="149"/>
    </location>
</feature>